<evidence type="ECO:0000313" key="2">
    <source>
        <dbReference type="Proteomes" id="UP000077667"/>
    </source>
</evidence>
<sequence>MWDVYSFPIKADTQTVYSTIYNGQLYYKPWIWDHHKRIMSVYTVPWYAACVANGYKDILEQGGAHFIKKYKVVPDRAVKKLYNSSDEIKQYPEWYKRYISANTGDTIRTLQIYAVTLAYDKVSNNVHVVSKQLLVNE</sequence>
<name>A0A1A9I092_9BACT</name>
<dbReference type="AlphaFoldDB" id="A0A1A9I092"/>
<reference evidence="1 2" key="1">
    <citation type="submission" date="2016-05" db="EMBL/GenBank/DDBJ databases">
        <title>Niabella ginsenosidivorans BS26 whole genome sequencing.</title>
        <authorList>
            <person name="Im W.T."/>
            <person name="Siddiqi M.Z."/>
        </authorList>
    </citation>
    <scope>NUCLEOTIDE SEQUENCE [LARGE SCALE GENOMIC DNA]</scope>
    <source>
        <strain evidence="1 2">BS26</strain>
    </source>
</reference>
<dbReference type="Proteomes" id="UP000077667">
    <property type="component" value="Chromosome"/>
</dbReference>
<gene>
    <name evidence="1" type="ORF">A8C56_06975</name>
</gene>
<evidence type="ECO:0000313" key="1">
    <source>
        <dbReference type="EMBL" id="ANH80755.1"/>
    </source>
</evidence>
<proteinExistence type="predicted"/>
<protein>
    <submittedName>
        <fullName evidence="1">Uncharacterized protein</fullName>
    </submittedName>
</protein>
<dbReference type="STRING" id="1176587.A8C56_06975"/>
<keyword evidence="2" id="KW-1185">Reference proteome</keyword>
<dbReference type="KEGG" id="nia:A8C56_06975"/>
<organism evidence="1 2">
    <name type="scientific">Niabella ginsenosidivorans</name>
    <dbReference type="NCBI Taxonomy" id="1176587"/>
    <lineage>
        <taxon>Bacteria</taxon>
        <taxon>Pseudomonadati</taxon>
        <taxon>Bacteroidota</taxon>
        <taxon>Chitinophagia</taxon>
        <taxon>Chitinophagales</taxon>
        <taxon>Chitinophagaceae</taxon>
        <taxon>Niabella</taxon>
    </lineage>
</organism>
<dbReference type="EMBL" id="CP015772">
    <property type="protein sequence ID" value="ANH80755.1"/>
    <property type="molecule type" value="Genomic_DNA"/>
</dbReference>
<accession>A0A1A9I092</accession>